<name>A0A411EBL6_9FLAO</name>
<reference evidence="2 3" key="1">
    <citation type="submission" date="2019-01" db="EMBL/GenBank/DDBJ databases">
        <title>Muriicola soli sp. nov., isolated from soil.</title>
        <authorList>
            <person name="Kang H.J."/>
            <person name="Kim S.B."/>
        </authorList>
    </citation>
    <scope>NUCLEOTIDE SEQUENCE [LARGE SCALE GENOMIC DNA]</scope>
    <source>
        <strain evidence="2 3">MMS17-SY002</strain>
    </source>
</reference>
<evidence type="ECO:0000313" key="3">
    <source>
        <dbReference type="Proteomes" id="UP000290889"/>
    </source>
</evidence>
<accession>A0A411EBL6</accession>
<keyword evidence="1" id="KW-0732">Signal</keyword>
<sequence>MKKSILPLIFVFCLYLSQAQDMSYNQPWLSVMPGERSLAFGIPQRSVFSDVQGTPYANEEFLEGTLYRFGKAKFKGRFRYNAYTNEIENESKNGPLVLLRTDYYQVTIGNDLYIIASYLEKGAIRKSYFVEKNKGKVCLLKKESKELSQLEFPGSSYRPERAARFKDEVSYYLKVGSDPAVKVGLKKKDMVKVLADHQKEVQAFIKENSLKIRSEEDVLQLLAYYNSL</sequence>
<dbReference type="KEGG" id="mur:EQY75_10535"/>
<organism evidence="2 3">
    <name type="scientific">Muriicola soli</name>
    <dbReference type="NCBI Taxonomy" id="2507538"/>
    <lineage>
        <taxon>Bacteria</taxon>
        <taxon>Pseudomonadati</taxon>
        <taxon>Bacteroidota</taxon>
        <taxon>Flavobacteriia</taxon>
        <taxon>Flavobacteriales</taxon>
        <taxon>Flavobacteriaceae</taxon>
        <taxon>Muriicola</taxon>
    </lineage>
</organism>
<evidence type="ECO:0000256" key="1">
    <source>
        <dbReference type="SAM" id="SignalP"/>
    </source>
</evidence>
<dbReference type="RefSeq" id="WP_129605673.1">
    <property type="nucleotide sequence ID" value="NZ_CP035544.1"/>
</dbReference>
<dbReference type="AlphaFoldDB" id="A0A411EBL6"/>
<dbReference type="OrthoDB" id="978006at2"/>
<keyword evidence="3" id="KW-1185">Reference proteome</keyword>
<feature type="signal peptide" evidence="1">
    <location>
        <begin position="1"/>
        <end position="19"/>
    </location>
</feature>
<dbReference type="EMBL" id="CP035544">
    <property type="protein sequence ID" value="QBA64923.1"/>
    <property type="molecule type" value="Genomic_DNA"/>
</dbReference>
<gene>
    <name evidence="2" type="ORF">EQY75_10535</name>
</gene>
<protein>
    <submittedName>
        <fullName evidence="2">Uncharacterized protein</fullName>
    </submittedName>
</protein>
<feature type="chain" id="PRO_5019033456" evidence="1">
    <location>
        <begin position="20"/>
        <end position="228"/>
    </location>
</feature>
<dbReference type="Proteomes" id="UP000290889">
    <property type="component" value="Chromosome"/>
</dbReference>
<evidence type="ECO:0000313" key="2">
    <source>
        <dbReference type="EMBL" id="QBA64923.1"/>
    </source>
</evidence>
<proteinExistence type="predicted"/>